<dbReference type="EMBL" id="CP119075">
    <property type="protein sequence ID" value="WED63951.1"/>
    <property type="molecule type" value="Genomic_DNA"/>
</dbReference>
<dbReference type="AlphaFoldDB" id="A0AAF0CMY9"/>
<keyword evidence="3" id="KW-1185">Reference proteome</keyword>
<feature type="transmembrane region" description="Helical" evidence="1">
    <location>
        <begin position="116"/>
        <end position="136"/>
    </location>
</feature>
<protein>
    <submittedName>
        <fullName evidence="2">DUF1475 family protein</fullName>
    </submittedName>
</protein>
<dbReference type="InterPro" id="IPR009943">
    <property type="entry name" value="DUF1475"/>
</dbReference>
<dbReference type="Proteomes" id="UP001218638">
    <property type="component" value="Chromosome"/>
</dbReference>
<proteinExistence type="predicted"/>
<evidence type="ECO:0000313" key="2">
    <source>
        <dbReference type="EMBL" id="WED63951.1"/>
    </source>
</evidence>
<organism evidence="2 3">
    <name type="scientific">Synoicihabitans lomoniglobus</name>
    <dbReference type="NCBI Taxonomy" id="2909285"/>
    <lineage>
        <taxon>Bacteria</taxon>
        <taxon>Pseudomonadati</taxon>
        <taxon>Verrucomicrobiota</taxon>
        <taxon>Opitutia</taxon>
        <taxon>Opitutales</taxon>
        <taxon>Opitutaceae</taxon>
        <taxon>Synoicihabitans</taxon>
    </lineage>
</organism>
<feature type="transmembrane region" description="Helical" evidence="1">
    <location>
        <begin position="41"/>
        <end position="60"/>
    </location>
</feature>
<dbReference type="RefSeq" id="WP_330930655.1">
    <property type="nucleotide sequence ID" value="NZ_CP119075.1"/>
</dbReference>
<feature type="transmembrane region" description="Helical" evidence="1">
    <location>
        <begin position="7"/>
        <end position="25"/>
    </location>
</feature>
<evidence type="ECO:0000256" key="1">
    <source>
        <dbReference type="SAM" id="Phobius"/>
    </source>
</evidence>
<dbReference type="KEGG" id="slom:PXH66_16560"/>
<name>A0AAF0CMY9_9BACT</name>
<accession>A0AAF0CMY9</accession>
<keyword evidence="1" id="KW-0472">Membrane</keyword>
<feature type="transmembrane region" description="Helical" evidence="1">
    <location>
        <begin position="72"/>
        <end position="96"/>
    </location>
</feature>
<gene>
    <name evidence="2" type="ORF">PXH66_16560</name>
</gene>
<keyword evidence="1" id="KW-1133">Transmembrane helix</keyword>
<evidence type="ECO:0000313" key="3">
    <source>
        <dbReference type="Proteomes" id="UP001218638"/>
    </source>
</evidence>
<dbReference type="Pfam" id="PF07343">
    <property type="entry name" value="DUF1475"/>
    <property type="match status" value="1"/>
</dbReference>
<reference evidence="2" key="1">
    <citation type="submission" date="2023-03" db="EMBL/GenBank/DDBJ databases">
        <title>Lomoglobus Profundus gen. nov., sp. nov., a novel member of the phylum Verrucomicrobia, isolated from deep-marine sediment of South China Sea.</title>
        <authorList>
            <person name="Ahmad T."/>
            <person name="Ishaq S.E."/>
            <person name="Wang F."/>
        </authorList>
    </citation>
    <scope>NUCLEOTIDE SEQUENCE</scope>
    <source>
        <strain evidence="2">LMO-M01</strain>
    </source>
</reference>
<sequence>MIWLLRLLFIGILVTMSALIGWASWQQPIFGIPAEVRTNPWFIATLFDAYFAFITFYVWVAWKEPTIGARILWFITVILWGNFAMAIYLLIELFRIKDIAQLREVIATPRDGRLRLPLAFVITGALAYALGAGPLFS</sequence>
<keyword evidence="1" id="KW-0812">Transmembrane</keyword>